<dbReference type="PATRIC" id="fig|1177755.3.peg.574"/>
<dbReference type="PROSITE" id="PS01279">
    <property type="entry name" value="PCMT"/>
    <property type="match status" value="1"/>
</dbReference>
<dbReference type="RefSeq" id="WP_069093986.1">
    <property type="nucleotide sequence ID" value="NZ_MASI01000001.1"/>
</dbReference>
<dbReference type="InterPro" id="IPR000682">
    <property type="entry name" value="PCMT"/>
</dbReference>
<proteinExistence type="inferred from homology"/>
<gene>
    <name evidence="7" type="primary">pcm</name>
    <name evidence="8" type="ORF">A7A08_00575</name>
</gene>
<accession>A0A1E2S2K2</accession>
<evidence type="ECO:0000313" key="8">
    <source>
        <dbReference type="EMBL" id="ODA68743.1"/>
    </source>
</evidence>
<protein>
    <recommendedName>
        <fullName evidence="7">Protein-L-isoaspartate O-methyltransferase</fullName>
        <ecNumber evidence="7">2.1.1.77</ecNumber>
    </recommendedName>
    <alternativeName>
        <fullName evidence="7">L-isoaspartyl protein carboxyl methyltransferase</fullName>
    </alternativeName>
    <alternativeName>
        <fullName evidence="7">Protein L-isoaspartyl methyltransferase</fullName>
    </alternativeName>
    <alternativeName>
        <fullName evidence="7">Protein-beta-aspartate methyltransferase</fullName>
        <shortName evidence="7">PIMT</shortName>
    </alternativeName>
</protein>
<dbReference type="CDD" id="cd02440">
    <property type="entry name" value="AdoMet_MTases"/>
    <property type="match status" value="1"/>
</dbReference>
<comment type="caution">
    <text evidence="8">The sequence shown here is derived from an EMBL/GenBank/DDBJ whole genome shotgun (WGS) entry which is preliminary data.</text>
</comment>
<organism evidence="8 9">
    <name type="scientific">Methyloligella halotolerans</name>
    <dbReference type="NCBI Taxonomy" id="1177755"/>
    <lineage>
        <taxon>Bacteria</taxon>
        <taxon>Pseudomonadati</taxon>
        <taxon>Pseudomonadota</taxon>
        <taxon>Alphaproteobacteria</taxon>
        <taxon>Hyphomicrobiales</taxon>
        <taxon>Hyphomicrobiaceae</taxon>
        <taxon>Methyloligella</taxon>
    </lineage>
</organism>
<evidence type="ECO:0000313" key="9">
    <source>
        <dbReference type="Proteomes" id="UP000095087"/>
    </source>
</evidence>
<dbReference type="Proteomes" id="UP000095087">
    <property type="component" value="Unassembled WGS sequence"/>
</dbReference>
<dbReference type="AlphaFoldDB" id="A0A1E2S2K2"/>
<feature type="active site" evidence="7">
    <location>
        <position position="61"/>
    </location>
</feature>
<evidence type="ECO:0000256" key="5">
    <source>
        <dbReference type="ARBA" id="ARBA00022679"/>
    </source>
</evidence>
<comment type="similarity">
    <text evidence="2 7">Belongs to the methyltransferase superfamily. L-isoaspartyl/D-aspartyl protein methyltransferase family.</text>
</comment>
<keyword evidence="6 7" id="KW-0949">S-adenosyl-L-methionine</keyword>
<keyword evidence="3 7" id="KW-0963">Cytoplasm</keyword>
<dbReference type="STRING" id="1177755.A7A08_00575"/>
<dbReference type="FunFam" id="3.40.50.150:FF:000010">
    <property type="entry name" value="Protein-L-isoaspartate O-methyltransferase"/>
    <property type="match status" value="1"/>
</dbReference>
<dbReference type="SUPFAM" id="SSF53335">
    <property type="entry name" value="S-adenosyl-L-methionine-dependent methyltransferases"/>
    <property type="match status" value="1"/>
</dbReference>
<evidence type="ECO:0000256" key="2">
    <source>
        <dbReference type="ARBA" id="ARBA00005369"/>
    </source>
</evidence>
<dbReference type="Pfam" id="PF01135">
    <property type="entry name" value="PCMT"/>
    <property type="match status" value="1"/>
</dbReference>
<dbReference type="GO" id="GO:0030091">
    <property type="term" value="P:protein repair"/>
    <property type="evidence" value="ECO:0007669"/>
    <property type="project" value="UniProtKB-UniRule"/>
</dbReference>
<keyword evidence="5 7" id="KW-0808">Transferase</keyword>
<dbReference type="OrthoDB" id="9810066at2"/>
<evidence type="ECO:0000256" key="7">
    <source>
        <dbReference type="HAMAP-Rule" id="MF_00090"/>
    </source>
</evidence>
<reference evidence="8 9" key="1">
    <citation type="submission" date="2016-07" db="EMBL/GenBank/DDBJ databases">
        <title>Draft genome sequence of Methyloligella halotolerans C2T (VKM B-2706T=CCUG 61687T=DSM 25045T), a halotolerant polyhydroxybutyrate accumulating methylotroph.</title>
        <authorList>
            <person name="Vasilenko O.V."/>
            <person name="Doronina N.V."/>
            <person name="Poroshina M.N."/>
            <person name="Tarlachkov S.V."/>
            <person name="Trotsenko Y.A."/>
        </authorList>
    </citation>
    <scope>NUCLEOTIDE SEQUENCE [LARGE SCALE GENOMIC DNA]</scope>
    <source>
        <strain evidence="8 9">VKM B-2706</strain>
    </source>
</reference>
<dbReference type="InterPro" id="IPR029063">
    <property type="entry name" value="SAM-dependent_MTases_sf"/>
</dbReference>
<dbReference type="GO" id="GO:0032259">
    <property type="term" value="P:methylation"/>
    <property type="evidence" value="ECO:0007669"/>
    <property type="project" value="UniProtKB-KW"/>
</dbReference>
<dbReference type="NCBIfam" id="NF001453">
    <property type="entry name" value="PRK00312.1"/>
    <property type="match status" value="1"/>
</dbReference>
<keyword evidence="9" id="KW-1185">Reference proteome</keyword>
<evidence type="ECO:0000256" key="4">
    <source>
        <dbReference type="ARBA" id="ARBA00022603"/>
    </source>
</evidence>
<name>A0A1E2S2K2_9HYPH</name>
<evidence type="ECO:0000256" key="1">
    <source>
        <dbReference type="ARBA" id="ARBA00004496"/>
    </source>
</evidence>
<comment type="catalytic activity">
    <reaction evidence="7">
        <text>[protein]-L-isoaspartate + S-adenosyl-L-methionine = [protein]-L-isoaspartate alpha-methyl ester + S-adenosyl-L-homocysteine</text>
        <dbReference type="Rhea" id="RHEA:12705"/>
        <dbReference type="Rhea" id="RHEA-COMP:12143"/>
        <dbReference type="Rhea" id="RHEA-COMP:12144"/>
        <dbReference type="ChEBI" id="CHEBI:57856"/>
        <dbReference type="ChEBI" id="CHEBI:59789"/>
        <dbReference type="ChEBI" id="CHEBI:90596"/>
        <dbReference type="ChEBI" id="CHEBI:90598"/>
        <dbReference type="EC" id="2.1.1.77"/>
    </reaction>
</comment>
<dbReference type="EC" id="2.1.1.77" evidence="7"/>
<evidence type="ECO:0000256" key="6">
    <source>
        <dbReference type="ARBA" id="ARBA00022691"/>
    </source>
</evidence>
<dbReference type="Gene3D" id="3.40.50.150">
    <property type="entry name" value="Vaccinia Virus protein VP39"/>
    <property type="match status" value="1"/>
</dbReference>
<keyword evidence="4 7" id="KW-0489">Methyltransferase</keyword>
<dbReference type="PANTHER" id="PTHR11579">
    <property type="entry name" value="PROTEIN-L-ISOASPARTATE O-METHYLTRANSFERASE"/>
    <property type="match status" value="1"/>
</dbReference>
<dbReference type="EMBL" id="MASI01000001">
    <property type="protein sequence ID" value="ODA68743.1"/>
    <property type="molecule type" value="Genomic_DNA"/>
</dbReference>
<dbReference type="HAMAP" id="MF_00090">
    <property type="entry name" value="PIMT"/>
    <property type="match status" value="1"/>
</dbReference>
<dbReference type="NCBIfam" id="TIGR00080">
    <property type="entry name" value="pimt"/>
    <property type="match status" value="1"/>
</dbReference>
<dbReference type="GO" id="GO:0004719">
    <property type="term" value="F:protein-L-isoaspartate (D-aspartate) O-methyltransferase activity"/>
    <property type="evidence" value="ECO:0007669"/>
    <property type="project" value="UniProtKB-UniRule"/>
</dbReference>
<dbReference type="GO" id="GO:0005737">
    <property type="term" value="C:cytoplasm"/>
    <property type="evidence" value="ECO:0007669"/>
    <property type="project" value="UniProtKB-SubCell"/>
</dbReference>
<evidence type="ECO:0000256" key="3">
    <source>
        <dbReference type="ARBA" id="ARBA00022490"/>
    </source>
</evidence>
<comment type="function">
    <text evidence="7">Catalyzes the methyl esterification of L-isoaspartyl residues in peptides and proteins that result from spontaneous decomposition of normal L-aspartyl and L-asparaginyl residues. It plays a role in the repair and/or degradation of damaged proteins.</text>
</comment>
<dbReference type="PANTHER" id="PTHR11579:SF0">
    <property type="entry name" value="PROTEIN-L-ISOASPARTATE(D-ASPARTATE) O-METHYLTRANSFERASE"/>
    <property type="match status" value="1"/>
</dbReference>
<comment type="subcellular location">
    <subcellularLocation>
        <location evidence="1 7">Cytoplasm</location>
    </subcellularLocation>
</comment>
<sequence length="216" mass="24164">MAASAQDQIGLIMQLRRRGIRDTRVLRAMELVPRDVFVEPSFLKHAYQDIALPIECGQTISQPYVVAFMTEALEVADHHTVLEIGTGSGYQAAVLSQLCRHVYTIERYRELQKLADDHFEALGIDNVSTIIGDGWIGWPPQAPFDRIIVTAAAPELPEALVDQLKVGGRMIIPIGENRDSQSLVQVDKFGEDDEFTERSLLPVRFVPLVKGRVKRS</sequence>